<organism evidence="1 2">
    <name type="scientific">Heterostelium pallidum (strain ATCC 26659 / Pp 5 / PN500)</name>
    <name type="common">Cellular slime mold</name>
    <name type="synonym">Polysphondylium pallidum</name>
    <dbReference type="NCBI Taxonomy" id="670386"/>
    <lineage>
        <taxon>Eukaryota</taxon>
        <taxon>Amoebozoa</taxon>
        <taxon>Evosea</taxon>
        <taxon>Eumycetozoa</taxon>
        <taxon>Dictyostelia</taxon>
        <taxon>Acytosteliales</taxon>
        <taxon>Acytosteliaceae</taxon>
        <taxon>Heterostelium</taxon>
    </lineage>
</organism>
<protein>
    <submittedName>
        <fullName evidence="1">Cyclin-related 2 family protein</fullName>
    </submittedName>
</protein>
<dbReference type="GeneID" id="31359906"/>
<evidence type="ECO:0000313" key="2">
    <source>
        <dbReference type="Proteomes" id="UP000001396"/>
    </source>
</evidence>
<name>D3B7I1_HETP5</name>
<dbReference type="RefSeq" id="XP_020434841.1">
    <property type="nucleotide sequence ID" value="XM_020575321.1"/>
</dbReference>
<dbReference type="InterPro" id="IPR013922">
    <property type="entry name" value="Cyclin_PHO80-like"/>
</dbReference>
<dbReference type="GO" id="GO:0005634">
    <property type="term" value="C:nucleus"/>
    <property type="evidence" value="ECO:0007669"/>
    <property type="project" value="TreeGrafter"/>
</dbReference>
<dbReference type="PANTHER" id="PTHR15615:SF106">
    <property type="entry name" value="CYCLIN-LIKE DOMAIN-CONTAINING PROTEIN-RELATED"/>
    <property type="match status" value="1"/>
</dbReference>
<keyword evidence="2" id="KW-1185">Reference proteome</keyword>
<dbReference type="STRING" id="670386.D3B7I1"/>
<reference evidence="1 2" key="1">
    <citation type="journal article" date="2011" name="Genome Res.">
        <title>Phylogeny-wide analysis of social amoeba genomes highlights ancient origins for complex intercellular communication.</title>
        <authorList>
            <person name="Heidel A.J."/>
            <person name="Lawal H.M."/>
            <person name="Felder M."/>
            <person name="Schilde C."/>
            <person name="Helps N.R."/>
            <person name="Tunggal B."/>
            <person name="Rivero F."/>
            <person name="John U."/>
            <person name="Schleicher M."/>
            <person name="Eichinger L."/>
            <person name="Platzer M."/>
            <person name="Noegel A.A."/>
            <person name="Schaap P."/>
            <person name="Gloeckner G."/>
        </authorList>
    </citation>
    <scope>NUCLEOTIDE SEQUENCE [LARGE SCALE GENOMIC DNA]</scope>
    <source>
        <strain evidence="2">ATCC 26659 / Pp 5 / PN500</strain>
    </source>
</reference>
<dbReference type="GO" id="GO:0000307">
    <property type="term" value="C:cyclin-dependent protein kinase holoenzyme complex"/>
    <property type="evidence" value="ECO:0007669"/>
    <property type="project" value="TreeGrafter"/>
</dbReference>
<dbReference type="GO" id="GO:0016538">
    <property type="term" value="F:cyclin-dependent protein serine/threonine kinase regulator activity"/>
    <property type="evidence" value="ECO:0007669"/>
    <property type="project" value="TreeGrafter"/>
</dbReference>
<dbReference type="InParanoid" id="D3B7I1"/>
<dbReference type="Pfam" id="PF08613">
    <property type="entry name" value="Cyclin"/>
    <property type="match status" value="1"/>
</dbReference>
<comment type="caution">
    <text evidence="1">The sequence shown here is derived from an EMBL/GenBank/DDBJ whole genome shotgun (WGS) entry which is preliminary data.</text>
</comment>
<dbReference type="EMBL" id="ADBJ01000018">
    <property type="protein sequence ID" value="EFA82724.1"/>
    <property type="molecule type" value="Genomic_DNA"/>
</dbReference>
<dbReference type="AlphaFoldDB" id="D3B7I1"/>
<dbReference type="Gene3D" id="1.10.472.10">
    <property type="entry name" value="Cyclin-like"/>
    <property type="match status" value="1"/>
</dbReference>
<sequence length="148" mass="16930">MKMIITILDLLKNISPLKESTEEGDNLLLEIITQCINKIVANGDQNKQTHEQFYPPNRKLPSITVRDYLQRLFKYSPCSKECFIASLYYIDKLSVECGLSINSYNIHRILITTLVISTNLVLSVPMPSLRSIASRSNNQSSDFYRNVL</sequence>
<dbReference type="PANTHER" id="PTHR15615">
    <property type="match status" value="1"/>
</dbReference>
<dbReference type="Proteomes" id="UP000001396">
    <property type="component" value="Unassembled WGS sequence"/>
</dbReference>
<evidence type="ECO:0000313" key="1">
    <source>
        <dbReference type="EMBL" id="EFA82724.1"/>
    </source>
</evidence>
<accession>D3B7I1</accession>
<gene>
    <name evidence="1" type="ORF">PPL_04419</name>
</gene>
<dbReference type="GO" id="GO:0019901">
    <property type="term" value="F:protein kinase binding"/>
    <property type="evidence" value="ECO:0007669"/>
    <property type="project" value="InterPro"/>
</dbReference>
<proteinExistence type="predicted"/>